<dbReference type="AlphaFoldDB" id="A0A6J4H5H7"/>
<gene>
    <name evidence="2" type="ORF">AVDCRST_MAG20-225</name>
</gene>
<protein>
    <submittedName>
        <fullName evidence="2">Uncharacterized protein</fullName>
    </submittedName>
</protein>
<evidence type="ECO:0000313" key="2">
    <source>
        <dbReference type="EMBL" id="CAA9213040.1"/>
    </source>
</evidence>
<accession>A0A6J4H5H7</accession>
<feature type="compositionally biased region" description="Polar residues" evidence="1">
    <location>
        <begin position="1"/>
        <end position="10"/>
    </location>
</feature>
<evidence type="ECO:0000256" key="1">
    <source>
        <dbReference type="SAM" id="MobiDB-lite"/>
    </source>
</evidence>
<reference evidence="2" key="1">
    <citation type="submission" date="2020-02" db="EMBL/GenBank/DDBJ databases">
        <authorList>
            <person name="Meier V. D."/>
        </authorList>
    </citation>
    <scope>NUCLEOTIDE SEQUENCE</scope>
    <source>
        <strain evidence="2">AVDCRST_MAG20</strain>
    </source>
</reference>
<organism evidence="2">
    <name type="scientific">uncultured Acidimicrobiales bacterium</name>
    <dbReference type="NCBI Taxonomy" id="310071"/>
    <lineage>
        <taxon>Bacteria</taxon>
        <taxon>Bacillati</taxon>
        <taxon>Actinomycetota</taxon>
        <taxon>Acidimicrobiia</taxon>
        <taxon>Acidimicrobiales</taxon>
        <taxon>environmental samples</taxon>
    </lineage>
</organism>
<name>A0A6J4H5H7_9ACTN</name>
<feature type="compositionally biased region" description="Basic and acidic residues" evidence="1">
    <location>
        <begin position="23"/>
        <end position="41"/>
    </location>
</feature>
<sequence length="41" mass="4351">MRRSPTSTSPRAGCRSGAGCRSHAGEAGRHRPPVGHERRAP</sequence>
<dbReference type="EMBL" id="CADCSY010000009">
    <property type="protein sequence ID" value="CAA9213040.1"/>
    <property type="molecule type" value="Genomic_DNA"/>
</dbReference>
<proteinExistence type="predicted"/>
<feature type="region of interest" description="Disordered" evidence="1">
    <location>
        <begin position="1"/>
        <end position="41"/>
    </location>
</feature>